<protein>
    <submittedName>
        <fullName evidence="1">DUF3800 domain-containing protein</fullName>
    </submittedName>
</protein>
<dbReference type="KEGG" id="pnt:G5B91_33080"/>
<sequence>MDCFHIDESGYTGFDLLNPEQRFQGAAAVSISDAEAKQLITDLFPKLQAPELKYHALAKRPSYRQPLMELQQAVLSQHKCVTYVCNKRFLLILMFLDYAAEPFYESRGVDFYKDGQNYSLASLLYAVGPTLFGSSRFDGLLLAFQHAIKLKSMQSFDALVEAVRRLDWQQLPEALGPLAQGCPDCFSAITTEGVSTDAALIVLQSLICRMEEMSVSGYRVEHDQSKNLVQYHDLLMRFINHHEEAEFRQSAIASIRFPLKLCEVVQVDSRVSPAVQIADVMIGAAIEAANALSGLREPLLDPEAVLSLYRHDQFIHMAPSLDFDEQKRFRQGAQASSLIDYYTKHFGERKS</sequence>
<name>A0A6G6J7Z5_PSENT</name>
<evidence type="ECO:0000313" key="2">
    <source>
        <dbReference type="Proteomes" id="UP000501063"/>
    </source>
</evidence>
<dbReference type="AlphaFoldDB" id="A0A6G6J7Z5"/>
<dbReference type="RefSeq" id="WP_024766594.1">
    <property type="nucleotide sequence ID" value="NZ_CP049141.1"/>
</dbReference>
<proteinExistence type="predicted"/>
<dbReference type="EMBL" id="CP049141">
    <property type="protein sequence ID" value="QIE91190.1"/>
    <property type="molecule type" value="Genomic_DNA"/>
</dbReference>
<geneLocation type="plasmid" evidence="2">
    <name>ppnihbp1_2</name>
</geneLocation>
<gene>
    <name evidence="1" type="ORF">G5B91_33080</name>
</gene>
<accession>A0A6G6J7Z5</accession>
<organism evidence="1 2">
    <name type="scientific">Pseudomonas nitroreducens</name>
    <dbReference type="NCBI Taxonomy" id="46680"/>
    <lineage>
        <taxon>Bacteria</taxon>
        <taxon>Pseudomonadati</taxon>
        <taxon>Pseudomonadota</taxon>
        <taxon>Gammaproteobacteria</taxon>
        <taxon>Pseudomonadales</taxon>
        <taxon>Pseudomonadaceae</taxon>
        <taxon>Pseudomonas</taxon>
    </lineage>
</organism>
<dbReference type="Proteomes" id="UP000501063">
    <property type="component" value="Plasmid pPniHBP1_2"/>
</dbReference>
<reference evidence="1 2" key="1">
    <citation type="submission" date="2020-02" db="EMBL/GenBank/DDBJ databases">
        <title>Integrative conjugative elements (ICEs) and plasmids drive adaptation of Pseudomonas nitroreducens strain HBP1 to wastewater environment.</title>
        <authorList>
            <person name="Sentchilo V."/>
            <person name="Carraro N."/>
            <person name="Bertelli C."/>
            <person name="van der Meer J.R."/>
        </authorList>
    </citation>
    <scope>NUCLEOTIDE SEQUENCE [LARGE SCALE GENOMIC DNA]</scope>
    <source>
        <strain evidence="1 2">HBP1</strain>
        <plasmid evidence="2">ppnihbp1_2</plasmid>
    </source>
</reference>
<keyword evidence="1" id="KW-0614">Plasmid</keyword>
<evidence type="ECO:0000313" key="1">
    <source>
        <dbReference type="EMBL" id="QIE91190.1"/>
    </source>
</evidence>